<dbReference type="AlphaFoldDB" id="A0AAE1M820"/>
<name>A0AAE1M820_9FABA</name>
<proteinExistence type="predicted"/>
<dbReference type="InterPro" id="IPR017451">
    <property type="entry name" value="F-box-assoc_interact_dom"/>
</dbReference>
<dbReference type="NCBIfam" id="TIGR01640">
    <property type="entry name" value="F_box_assoc_1"/>
    <property type="match status" value="1"/>
</dbReference>
<sequence>MVMDGDVPYLPQEIFANILIRLPVKSLIRFQCVCKDWKNLFKTPSFIAEHARHSTQQDSVLLFKSPRYKCKPACLCLINRDMQVLEYQTPSVHSCTIGSSNGLLCLLHVWSFILWNPATREVFQVPKAPNINRNVIFYVGFGFSPVVNDYKIVTISLSRLYGDGVYLVHVFSVSTRSWKEVEGGKLKGILAFVTRGFSFDGAIFWFGTGLKGQGRSLLSFDIATESFKLIPIPSSVHVTFESRLTKYENKLALLSKTRVESTKSFFISLWVMGKCMDTSGERCIWTKIYTSNPFPDMKLSSALTIWRNEIVIVGVTEGKTVLVSCNLHTNEVKMWTIGNYSLETFFWNYAESLVSVGDIHIEASSS</sequence>
<dbReference type="Pfam" id="PF08268">
    <property type="entry name" value="FBA_3"/>
    <property type="match status" value="1"/>
</dbReference>
<dbReference type="InterPro" id="IPR036047">
    <property type="entry name" value="F-box-like_dom_sf"/>
</dbReference>
<organism evidence="2 3">
    <name type="scientific">Acacia crassicarpa</name>
    <name type="common">northern wattle</name>
    <dbReference type="NCBI Taxonomy" id="499986"/>
    <lineage>
        <taxon>Eukaryota</taxon>
        <taxon>Viridiplantae</taxon>
        <taxon>Streptophyta</taxon>
        <taxon>Embryophyta</taxon>
        <taxon>Tracheophyta</taxon>
        <taxon>Spermatophyta</taxon>
        <taxon>Magnoliopsida</taxon>
        <taxon>eudicotyledons</taxon>
        <taxon>Gunneridae</taxon>
        <taxon>Pentapetalae</taxon>
        <taxon>rosids</taxon>
        <taxon>fabids</taxon>
        <taxon>Fabales</taxon>
        <taxon>Fabaceae</taxon>
        <taxon>Caesalpinioideae</taxon>
        <taxon>mimosoid clade</taxon>
        <taxon>Acacieae</taxon>
        <taxon>Acacia</taxon>
    </lineage>
</organism>
<evidence type="ECO:0000313" key="3">
    <source>
        <dbReference type="Proteomes" id="UP001293593"/>
    </source>
</evidence>
<dbReference type="CDD" id="cd22157">
    <property type="entry name" value="F-box_AtFBW1-like"/>
    <property type="match status" value="1"/>
</dbReference>
<dbReference type="InterPro" id="IPR001810">
    <property type="entry name" value="F-box_dom"/>
</dbReference>
<evidence type="ECO:0000313" key="2">
    <source>
        <dbReference type="EMBL" id="KAK4256135.1"/>
    </source>
</evidence>
<dbReference type="Proteomes" id="UP001293593">
    <property type="component" value="Unassembled WGS sequence"/>
</dbReference>
<dbReference type="InterPro" id="IPR050796">
    <property type="entry name" value="SCF_F-box_component"/>
</dbReference>
<reference evidence="2" key="1">
    <citation type="submission" date="2023-10" db="EMBL/GenBank/DDBJ databases">
        <title>Chromosome-level genome of the transformable northern wattle, Acacia crassicarpa.</title>
        <authorList>
            <person name="Massaro I."/>
            <person name="Sinha N.R."/>
            <person name="Poethig S."/>
            <person name="Leichty A.R."/>
        </authorList>
    </citation>
    <scope>NUCLEOTIDE SEQUENCE</scope>
    <source>
        <strain evidence="2">Acra3RX</strain>
        <tissue evidence="2">Leaf</tissue>
    </source>
</reference>
<feature type="domain" description="F-box" evidence="1">
    <location>
        <begin position="4"/>
        <end position="50"/>
    </location>
</feature>
<dbReference type="Pfam" id="PF00646">
    <property type="entry name" value="F-box"/>
    <property type="match status" value="1"/>
</dbReference>
<dbReference type="PROSITE" id="PS50181">
    <property type="entry name" value="FBOX"/>
    <property type="match status" value="1"/>
</dbReference>
<accession>A0AAE1M820</accession>
<dbReference type="SUPFAM" id="SSF81383">
    <property type="entry name" value="F-box domain"/>
    <property type="match status" value="1"/>
</dbReference>
<keyword evidence="3" id="KW-1185">Reference proteome</keyword>
<evidence type="ECO:0000259" key="1">
    <source>
        <dbReference type="PROSITE" id="PS50181"/>
    </source>
</evidence>
<dbReference type="PANTHER" id="PTHR31672">
    <property type="entry name" value="BNACNNG10540D PROTEIN"/>
    <property type="match status" value="1"/>
</dbReference>
<dbReference type="PANTHER" id="PTHR31672:SF13">
    <property type="entry name" value="F-BOX PROTEIN CPR30-LIKE"/>
    <property type="match status" value="1"/>
</dbReference>
<comment type="caution">
    <text evidence="2">The sequence shown here is derived from an EMBL/GenBank/DDBJ whole genome shotgun (WGS) entry which is preliminary data.</text>
</comment>
<dbReference type="SMART" id="SM00256">
    <property type="entry name" value="FBOX"/>
    <property type="match status" value="1"/>
</dbReference>
<protein>
    <recommendedName>
        <fullName evidence="1">F-box domain-containing protein</fullName>
    </recommendedName>
</protein>
<dbReference type="SUPFAM" id="SSF50965">
    <property type="entry name" value="Galactose oxidase, central domain"/>
    <property type="match status" value="1"/>
</dbReference>
<dbReference type="InterPro" id="IPR013187">
    <property type="entry name" value="F-box-assoc_dom_typ3"/>
</dbReference>
<dbReference type="Gene3D" id="1.20.1280.50">
    <property type="match status" value="1"/>
</dbReference>
<gene>
    <name evidence="2" type="ORF">QN277_009043</name>
</gene>
<dbReference type="EMBL" id="JAWXYG010000013">
    <property type="protein sequence ID" value="KAK4256135.1"/>
    <property type="molecule type" value="Genomic_DNA"/>
</dbReference>
<dbReference type="InterPro" id="IPR011043">
    <property type="entry name" value="Gal_Oxase/kelch_b-propeller"/>
</dbReference>